<accession>A0A7J8AFE1</accession>
<evidence type="ECO:0000256" key="9">
    <source>
        <dbReference type="SAM" id="MobiDB-lite"/>
    </source>
</evidence>
<reference evidence="11 12" key="1">
    <citation type="journal article" date="2020" name="Nature">
        <title>Six reference-quality genomes reveal evolution of bat adaptations.</title>
        <authorList>
            <person name="Jebb D."/>
            <person name="Huang Z."/>
            <person name="Pippel M."/>
            <person name="Hughes G.M."/>
            <person name="Lavrichenko K."/>
            <person name="Devanna P."/>
            <person name="Winkler S."/>
            <person name="Jermiin L.S."/>
            <person name="Skirmuntt E.C."/>
            <person name="Katzourakis A."/>
            <person name="Burkitt-Gray L."/>
            <person name="Ray D.A."/>
            <person name="Sullivan K.A.M."/>
            <person name="Roscito J.G."/>
            <person name="Kirilenko B.M."/>
            <person name="Davalos L.M."/>
            <person name="Corthals A.P."/>
            <person name="Power M.L."/>
            <person name="Jones G."/>
            <person name="Ransome R.D."/>
            <person name="Dechmann D.K.N."/>
            <person name="Locatelli A.G."/>
            <person name="Puechmaille S.J."/>
            <person name="Fedrigo O."/>
            <person name="Jarvis E.D."/>
            <person name="Hiller M."/>
            <person name="Vernes S.C."/>
            <person name="Myers E.W."/>
            <person name="Teeling E.C."/>
        </authorList>
    </citation>
    <scope>NUCLEOTIDE SEQUENCE [LARGE SCALE GENOMIC DNA]</scope>
    <source>
        <strain evidence="11">MRhiFer1</strain>
        <tissue evidence="11">Lung</tissue>
    </source>
</reference>
<feature type="region of interest" description="Disordered" evidence="9">
    <location>
        <begin position="99"/>
        <end position="159"/>
    </location>
</feature>
<keyword evidence="8 10" id="KW-0472">Membrane</keyword>
<comment type="subcellular location">
    <subcellularLocation>
        <location evidence="1">Cell membrane</location>
        <topology evidence="1">Single-pass membrane protein</topology>
    </subcellularLocation>
    <subcellularLocation>
        <location evidence="2">Endoplasmic reticulum membrane</location>
        <topology evidence="2">Single-pass membrane protein</topology>
    </subcellularLocation>
</comment>
<keyword evidence="5 10" id="KW-0812">Transmembrane</keyword>
<evidence type="ECO:0000256" key="6">
    <source>
        <dbReference type="ARBA" id="ARBA00022824"/>
    </source>
</evidence>
<proteinExistence type="inferred from homology"/>
<comment type="caution">
    <text evidence="11">The sequence shown here is derived from an EMBL/GenBank/DDBJ whole genome shotgun (WGS) entry which is preliminary data.</text>
</comment>
<evidence type="ECO:0000256" key="1">
    <source>
        <dbReference type="ARBA" id="ARBA00004162"/>
    </source>
</evidence>
<dbReference type="GO" id="GO:0106070">
    <property type="term" value="P:regulation of adenylate cyclase-activating G protein-coupled receptor signaling pathway"/>
    <property type="evidence" value="ECO:0007669"/>
    <property type="project" value="TreeGrafter"/>
</dbReference>
<evidence type="ECO:0000256" key="4">
    <source>
        <dbReference type="ARBA" id="ARBA00022475"/>
    </source>
</evidence>
<evidence type="ECO:0000256" key="3">
    <source>
        <dbReference type="ARBA" id="ARBA00010063"/>
    </source>
</evidence>
<evidence type="ECO:0000313" key="11">
    <source>
        <dbReference type="EMBL" id="KAF6385154.1"/>
    </source>
</evidence>
<dbReference type="GO" id="GO:0031783">
    <property type="term" value="F:type 5 melanocortin receptor binding"/>
    <property type="evidence" value="ECO:0007669"/>
    <property type="project" value="TreeGrafter"/>
</dbReference>
<sequence>MANRTNASSLYYSYEYYMDYLDLIPVDEKKLTANKHSIVIAFWLSLAAFVVLLFLILLYMSCSGSLHGRNNGHHHPTCSWSHGLHLPLCIRRFLRRHRAPGATPQASPSSVKEPGSTARGPHHPLQEGPCTSPPTPSHPQAQPALPGELALDGDPHAIS</sequence>
<comment type="similarity">
    <text evidence="3">Belongs to the MRAP family.</text>
</comment>
<dbReference type="GO" id="GO:0031781">
    <property type="term" value="F:type 3 melanocortin receptor binding"/>
    <property type="evidence" value="ECO:0007669"/>
    <property type="project" value="TreeGrafter"/>
</dbReference>
<organism evidence="11 12">
    <name type="scientific">Rhinolophus ferrumequinum</name>
    <name type="common">Greater horseshoe bat</name>
    <dbReference type="NCBI Taxonomy" id="59479"/>
    <lineage>
        <taxon>Eukaryota</taxon>
        <taxon>Metazoa</taxon>
        <taxon>Chordata</taxon>
        <taxon>Craniata</taxon>
        <taxon>Vertebrata</taxon>
        <taxon>Euteleostomi</taxon>
        <taxon>Mammalia</taxon>
        <taxon>Eutheria</taxon>
        <taxon>Laurasiatheria</taxon>
        <taxon>Chiroptera</taxon>
        <taxon>Yinpterochiroptera</taxon>
        <taxon>Rhinolophoidea</taxon>
        <taxon>Rhinolophidae</taxon>
        <taxon>Rhinolophinae</taxon>
        <taxon>Rhinolophus</taxon>
    </lineage>
</organism>
<dbReference type="PANTHER" id="PTHR28675">
    <property type="entry name" value="MELANOCORTIN-2 RECEPTOR ACCESSORY PROTEIN 2"/>
    <property type="match status" value="1"/>
</dbReference>
<evidence type="ECO:0000256" key="2">
    <source>
        <dbReference type="ARBA" id="ARBA00004389"/>
    </source>
</evidence>
<dbReference type="GO" id="GO:0005789">
    <property type="term" value="C:endoplasmic reticulum membrane"/>
    <property type="evidence" value="ECO:0007669"/>
    <property type="project" value="UniProtKB-SubCell"/>
</dbReference>
<feature type="transmembrane region" description="Helical" evidence="10">
    <location>
        <begin position="38"/>
        <end position="60"/>
    </location>
</feature>
<evidence type="ECO:0000256" key="5">
    <source>
        <dbReference type="ARBA" id="ARBA00022692"/>
    </source>
</evidence>
<evidence type="ECO:0000256" key="7">
    <source>
        <dbReference type="ARBA" id="ARBA00022989"/>
    </source>
</evidence>
<dbReference type="Pfam" id="PF15183">
    <property type="entry name" value="MRAP"/>
    <property type="match status" value="1"/>
</dbReference>
<evidence type="ECO:0000256" key="8">
    <source>
        <dbReference type="ARBA" id="ARBA00023136"/>
    </source>
</evidence>
<keyword evidence="7 10" id="KW-1133">Transmembrane helix</keyword>
<dbReference type="GO" id="GO:0031782">
    <property type="term" value="F:type 4 melanocortin receptor binding"/>
    <property type="evidence" value="ECO:0007669"/>
    <property type="project" value="TreeGrafter"/>
</dbReference>
<dbReference type="GO" id="GO:0031780">
    <property type="term" value="F:corticotropin hormone receptor binding"/>
    <property type="evidence" value="ECO:0007669"/>
    <property type="project" value="TreeGrafter"/>
</dbReference>
<dbReference type="GO" id="GO:0030545">
    <property type="term" value="F:signaling receptor regulator activity"/>
    <property type="evidence" value="ECO:0007669"/>
    <property type="project" value="TreeGrafter"/>
</dbReference>
<protein>
    <submittedName>
        <fullName evidence="11">Melanocortin 2 receptor accessory protein</fullName>
    </submittedName>
</protein>
<evidence type="ECO:0000313" key="12">
    <source>
        <dbReference type="Proteomes" id="UP000585614"/>
    </source>
</evidence>
<dbReference type="PANTHER" id="PTHR28675:SF2">
    <property type="entry name" value="MELANOCORTIN-2 RECEPTOR ACCESSORY PROTEIN"/>
    <property type="match status" value="1"/>
</dbReference>
<dbReference type="EMBL" id="JACAGC010000002">
    <property type="protein sequence ID" value="KAF6385154.1"/>
    <property type="molecule type" value="Genomic_DNA"/>
</dbReference>
<dbReference type="GO" id="GO:0072659">
    <property type="term" value="P:protein localization to plasma membrane"/>
    <property type="evidence" value="ECO:0007669"/>
    <property type="project" value="TreeGrafter"/>
</dbReference>
<keyword evidence="4" id="KW-1003">Cell membrane</keyword>
<keyword evidence="11" id="KW-0675">Receptor</keyword>
<evidence type="ECO:0000256" key="10">
    <source>
        <dbReference type="SAM" id="Phobius"/>
    </source>
</evidence>
<gene>
    <name evidence="11" type="ORF">mRhiFer1_011199</name>
</gene>
<keyword evidence="6" id="KW-0256">Endoplasmic reticulum</keyword>
<dbReference type="GO" id="GO:0070996">
    <property type="term" value="F:type 1 melanocortin receptor binding"/>
    <property type="evidence" value="ECO:0007669"/>
    <property type="project" value="TreeGrafter"/>
</dbReference>
<name>A0A7J8AFE1_RHIFE</name>
<dbReference type="Proteomes" id="UP000585614">
    <property type="component" value="Unassembled WGS sequence"/>
</dbReference>
<dbReference type="InterPro" id="IPR028111">
    <property type="entry name" value="MRAP"/>
</dbReference>
<dbReference type="AlphaFoldDB" id="A0A7J8AFE1"/>
<dbReference type="GO" id="GO:0005886">
    <property type="term" value="C:plasma membrane"/>
    <property type="evidence" value="ECO:0007669"/>
    <property type="project" value="UniProtKB-SubCell"/>
</dbReference>